<dbReference type="Proteomes" id="UP001146019">
    <property type="component" value="Unassembled WGS sequence"/>
</dbReference>
<proteinExistence type="predicted"/>
<sequence>MGVRPLGKIDEIRKIATEVRQAFEELKSSGKISPTYPPFGKFPNGCCGGASEILIQYFKMLGYGDADYMSGVDYKISSHAWIRLDGICIDITADQFNNRYFSEKPFTFDEYPSVIVEYEKDYPLKDIFPLDKPPSTRNYCDNEIYAHLVQQLKEKN</sequence>
<evidence type="ECO:0000313" key="1">
    <source>
        <dbReference type="EMBL" id="MCX5466500.1"/>
    </source>
</evidence>
<organism evidence="1 2">
    <name type="scientific">Acinetobacter nematophilus</name>
    <dbReference type="NCBI Taxonomy" id="2994642"/>
    <lineage>
        <taxon>Bacteria</taxon>
        <taxon>Pseudomonadati</taxon>
        <taxon>Pseudomonadota</taxon>
        <taxon>Gammaproteobacteria</taxon>
        <taxon>Moraxellales</taxon>
        <taxon>Moraxellaceae</taxon>
        <taxon>Acinetobacter</taxon>
    </lineage>
</organism>
<gene>
    <name evidence="1" type="ORF">OSH00_01970</name>
</gene>
<name>A0A9X3DQ77_9GAMM</name>
<reference evidence="1" key="1">
    <citation type="submission" date="2022-11" db="EMBL/GenBank/DDBJ databases">
        <title>Biodiversity and phylogenetic relationships of bacteria.</title>
        <authorList>
            <person name="Machado R.A.R."/>
            <person name="Bhat A."/>
            <person name="Loulou A."/>
            <person name="Kallel S."/>
        </authorList>
    </citation>
    <scope>NUCLEOTIDE SEQUENCE</scope>
    <source>
        <strain evidence="1">A-IN1</strain>
    </source>
</reference>
<evidence type="ECO:0000313" key="2">
    <source>
        <dbReference type="Proteomes" id="UP001146019"/>
    </source>
</evidence>
<keyword evidence="2" id="KW-1185">Reference proteome</keyword>
<protein>
    <submittedName>
        <fullName evidence="1">Uncharacterized protein</fullName>
    </submittedName>
</protein>
<accession>A0A9X3DQ77</accession>
<dbReference type="AlphaFoldDB" id="A0A9X3DQ77"/>
<dbReference type="EMBL" id="JAPKMY010000001">
    <property type="protein sequence ID" value="MCX5466500.1"/>
    <property type="molecule type" value="Genomic_DNA"/>
</dbReference>
<comment type="caution">
    <text evidence="1">The sequence shown here is derived from an EMBL/GenBank/DDBJ whole genome shotgun (WGS) entry which is preliminary data.</text>
</comment>